<dbReference type="AlphaFoldDB" id="A0A3N4JL73"/>
<feature type="region of interest" description="Disordered" evidence="1">
    <location>
        <begin position="125"/>
        <end position="175"/>
    </location>
</feature>
<feature type="region of interest" description="Disordered" evidence="1">
    <location>
        <begin position="71"/>
        <end position="106"/>
    </location>
</feature>
<evidence type="ECO:0000313" key="3">
    <source>
        <dbReference type="Proteomes" id="UP000276215"/>
    </source>
</evidence>
<organism evidence="2 3">
    <name type="scientific">Choiromyces venosus 120613-1</name>
    <dbReference type="NCBI Taxonomy" id="1336337"/>
    <lineage>
        <taxon>Eukaryota</taxon>
        <taxon>Fungi</taxon>
        <taxon>Dikarya</taxon>
        <taxon>Ascomycota</taxon>
        <taxon>Pezizomycotina</taxon>
        <taxon>Pezizomycetes</taxon>
        <taxon>Pezizales</taxon>
        <taxon>Tuberaceae</taxon>
        <taxon>Choiromyces</taxon>
    </lineage>
</organism>
<dbReference type="Proteomes" id="UP000276215">
    <property type="component" value="Unassembled WGS sequence"/>
</dbReference>
<feature type="compositionally biased region" description="Polar residues" evidence="1">
    <location>
        <begin position="97"/>
        <end position="106"/>
    </location>
</feature>
<evidence type="ECO:0000256" key="1">
    <source>
        <dbReference type="SAM" id="MobiDB-lite"/>
    </source>
</evidence>
<feature type="compositionally biased region" description="Basic and acidic residues" evidence="1">
    <location>
        <begin position="73"/>
        <end position="92"/>
    </location>
</feature>
<sequence>MLRMHLLEVLGRAPKRAAKNLGRRLPRVETLNISLMRAVRVSLHLHNPRNSLLRLMRGLNVTSVKKHMQTIEIEPHNSAKPQHRDQGEKGESRPMPNRSQPVVTGRSVSFLSSTQDQIFIQDRTWNGINSSPPASAPAPPPTVPPVSPRPTRCLAKTPPPKPVCLNHPHISSCPQ</sequence>
<keyword evidence="3" id="KW-1185">Reference proteome</keyword>
<name>A0A3N4JL73_9PEZI</name>
<evidence type="ECO:0000313" key="2">
    <source>
        <dbReference type="EMBL" id="RPA99002.1"/>
    </source>
</evidence>
<accession>A0A3N4JL73</accession>
<dbReference type="EMBL" id="ML120391">
    <property type="protein sequence ID" value="RPA99002.1"/>
    <property type="molecule type" value="Genomic_DNA"/>
</dbReference>
<gene>
    <name evidence="2" type="ORF">L873DRAFT_980882</name>
</gene>
<proteinExistence type="predicted"/>
<feature type="compositionally biased region" description="Pro residues" evidence="1">
    <location>
        <begin position="134"/>
        <end position="148"/>
    </location>
</feature>
<reference evidence="2 3" key="1">
    <citation type="journal article" date="2018" name="Nat. Ecol. Evol.">
        <title>Pezizomycetes genomes reveal the molecular basis of ectomycorrhizal truffle lifestyle.</title>
        <authorList>
            <person name="Murat C."/>
            <person name="Payen T."/>
            <person name="Noel B."/>
            <person name="Kuo A."/>
            <person name="Morin E."/>
            <person name="Chen J."/>
            <person name="Kohler A."/>
            <person name="Krizsan K."/>
            <person name="Balestrini R."/>
            <person name="Da Silva C."/>
            <person name="Montanini B."/>
            <person name="Hainaut M."/>
            <person name="Levati E."/>
            <person name="Barry K.W."/>
            <person name="Belfiori B."/>
            <person name="Cichocki N."/>
            <person name="Clum A."/>
            <person name="Dockter R.B."/>
            <person name="Fauchery L."/>
            <person name="Guy J."/>
            <person name="Iotti M."/>
            <person name="Le Tacon F."/>
            <person name="Lindquist E.A."/>
            <person name="Lipzen A."/>
            <person name="Malagnac F."/>
            <person name="Mello A."/>
            <person name="Molinier V."/>
            <person name="Miyauchi S."/>
            <person name="Poulain J."/>
            <person name="Riccioni C."/>
            <person name="Rubini A."/>
            <person name="Sitrit Y."/>
            <person name="Splivallo R."/>
            <person name="Traeger S."/>
            <person name="Wang M."/>
            <person name="Zifcakova L."/>
            <person name="Wipf D."/>
            <person name="Zambonelli A."/>
            <person name="Paolocci F."/>
            <person name="Nowrousian M."/>
            <person name="Ottonello S."/>
            <person name="Baldrian P."/>
            <person name="Spatafora J.W."/>
            <person name="Henrissat B."/>
            <person name="Nagy L.G."/>
            <person name="Aury J.M."/>
            <person name="Wincker P."/>
            <person name="Grigoriev I.V."/>
            <person name="Bonfante P."/>
            <person name="Martin F.M."/>
        </authorList>
    </citation>
    <scope>NUCLEOTIDE SEQUENCE [LARGE SCALE GENOMIC DNA]</scope>
    <source>
        <strain evidence="2 3">120613-1</strain>
    </source>
</reference>
<protein>
    <submittedName>
        <fullName evidence="2">Uncharacterized protein</fullName>
    </submittedName>
</protein>